<reference evidence="2" key="1">
    <citation type="submission" date="2018-06" db="EMBL/GenBank/DDBJ databases">
        <authorList>
            <person name="Zhirakovskaya E."/>
        </authorList>
    </citation>
    <scope>NUCLEOTIDE SEQUENCE</scope>
</reference>
<dbReference type="InterPro" id="IPR036010">
    <property type="entry name" value="2Fe-2S_ferredoxin-like_sf"/>
</dbReference>
<name>A0A3B0RTD5_9ZZZZ</name>
<dbReference type="PANTHER" id="PTHR45331">
    <property type="entry name" value="OXIDOREDUCTASE, IRON-SULPHUR BINDING SUBUNIT-RELATED-RELATED"/>
    <property type="match status" value="1"/>
</dbReference>
<dbReference type="Pfam" id="PF00111">
    <property type="entry name" value="Fer2"/>
    <property type="match status" value="1"/>
</dbReference>
<evidence type="ECO:0000313" key="2">
    <source>
        <dbReference type="EMBL" id="VAV91756.1"/>
    </source>
</evidence>
<dbReference type="SUPFAM" id="SSF54292">
    <property type="entry name" value="2Fe-2S ferredoxin-like"/>
    <property type="match status" value="1"/>
</dbReference>
<dbReference type="AlphaFoldDB" id="A0A3B0RTD5"/>
<dbReference type="InterPro" id="IPR012675">
    <property type="entry name" value="Beta-grasp_dom_sf"/>
</dbReference>
<feature type="domain" description="2Fe-2S ferredoxin-type" evidence="1">
    <location>
        <begin position="8"/>
        <end position="53"/>
    </location>
</feature>
<dbReference type="Gene3D" id="3.10.20.30">
    <property type="match status" value="1"/>
</dbReference>
<gene>
    <name evidence="2" type="ORF">MNBD_ACTINO01-1409</name>
</gene>
<proteinExistence type="predicted"/>
<accession>A0A3B0RTD5</accession>
<dbReference type="InterPro" id="IPR052914">
    <property type="entry name" value="Aldehyde_Oxdr_Iron-Sulfur"/>
</dbReference>
<dbReference type="InterPro" id="IPR001041">
    <property type="entry name" value="2Fe-2S_ferredoxin-type"/>
</dbReference>
<protein>
    <recommendedName>
        <fullName evidence="1">2Fe-2S ferredoxin-type domain-containing protein</fullName>
    </recommendedName>
</protein>
<feature type="non-terminal residue" evidence="2">
    <location>
        <position position="54"/>
    </location>
</feature>
<dbReference type="GO" id="GO:0016903">
    <property type="term" value="F:oxidoreductase activity, acting on the aldehyde or oxo group of donors"/>
    <property type="evidence" value="ECO:0007669"/>
    <property type="project" value="TreeGrafter"/>
</dbReference>
<organism evidence="2">
    <name type="scientific">hydrothermal vent metagenome</name>
    <dbReference type="NCBI Taxonomy" id="652676"/>
    <lineage>
        <taxon>unclassified sequences</taxon>
        <taxon>metagenomes</taxon>
        <taxon>ecological metagenomes</taxon>
    </lineage>
</organism>
<evidence type="ECO:0000259" key="1">
    <source>
        <dbReference type="Pfam" id="PF00111"/>
    </source>
</evidence>
<dbReference type="PANTHER" id="PTHR45331:SF2">
    <property type="entry name" value="OXIDOREDUCTASE WITH IRON-SULFUR SUBUNIT"/>
    <property type="match status" value="1"/>
</dbReference>
<sequence>MVRMNTIVNGVRIDREIDANISLLDFLRDELGLVGTNRSCDVQVCGSCTVLVDG</sequence>
<dbReference type="GO" id="GO:0051537">
    <property type="term" value="F:2 iron, 2 sulfur cluster binding"/>
    <property type="evidence" value="ECO:0007669"/>
    <property type="project" value="TreeGrafter"/>
</dbReference>
<dbReference type="EMBL" id="UOEI01000069">
    <property type="protein sequence ID" value="VAV91756.1"/>
    <property type="molecule type" value="Genomic_DNA"/>
</dbReference>